<keyword evidence="3" id="KW-1185">Reference proteome</keyword>
<dbReference type="Pfam" id="PF00881">
    <property type="entry name" value="Nitroreductase"/>
    <property type="match status" value="1"/>
</dbReference>
<dbReference type="Proteomes" id="UP001185737">
    <property type="component" value="Unassembled WGS sequence"/>
</dbReference>
<name>A0ABU4CCE3_RHOJO</name>
<evidence type="ECO:0000313" key="3">
    <source>
        <dbReference type="Proteomes" id="UP001185737"/>
    </source>
</evidence>
<gene>
    <name evidence="2" type="ORF">R3Q59_11635</name>
</gene>
<sequence length="302" mass="33025">MNSWSLSDIEVVSRAIVSAPSVHDTQPWDLRLDGGCAEVTERRGFTDTPRADRVISCGAGVANVELALRALGKKIETDLLPDPRRRDLVATVRAVGTATPSSTELRLFSAMARRRSHREAFADIPVPAETIADIVAAAEIEGVRARLLAADEAPALADVLLYSPDRVRQDPGHQRDLFPWTSHWLPQGGHESVDAIRPVVTRGVPDSARLAAAIESETVLVFVSDTQESIDLVRTGIAVERAWLTAVDARLGASILSHPLRVDDSAHRLARRLDMPGHPQLILRIGYWGMRNFRRGERAAAL</sequence>
<organism evidence="2 3">
    <name type="scientific">Rhodococcus jostii</name>
    <dbReference type="NCBI Taxonomy" id="132919"/>
    <lineage>
        <taxon>Bacteria</taxon>
        <taxon>Bacillati</taxon>
        <taxon>Actinomycetota</taxon>
        <taxon>Actinomycetes</taxon>
        <taxon>Mycobacteriales</taxon>
        <taxon>Nocardiaceae</taxon>
        <taxon>Rhodococcus</taxon>
    </lineage>
</organism>
<dbReference type="RefSeq" id="WP_317568300.1">
    <property type="nucleotide sequence ID" value="NZ_JAWLKA010000005.1"/>
</dbReference>
<evidence type="ECO:0000313" key="2">
    <source>
        <dbReference type="EMBL" id="MDV6281159.1"/>
    </source>
</evidence>
<reference evidence="2 3" key="1">
    <citation type="submission" date="2023-10" db="EMBL/GenBank/DDBJ databases">
        <title>Development of a sustainable strategy for remediation of hydrocarbon-contaminated territories based on the waste exchange concept.</title>
        <authorList>
            <person name="Krivoruchko A."/>
        </authorList>
    </citation>
    <scope>NUCLEOTIDE SEQUENCE [LARGE SCALE GENOMIC DNA]</scope>
    <source>
        <strain evidence="2 3">IEGM 60</strain>
    </source>
</reference>
<dbReference type="EMBL" id="JAWLKA010000005">
    <property type="protein sequence ID" value="MDV6281159.1"/>
    <property type="molecule type" value="Genomic_DNA"/>
</dbReference>
<protein>
    <submittedName>
        <fullName evidence="2">Nitroreductase family protein</fullName>
    </submittedName>
</protein>
<feature type="domain" description="Nitroreductase" evidence="1">
    <location>
        <begin position="112"/>
        <end position="287"/>
    </location>
</feature>
<dbReference type="SUPFAM" id="SSF55469">
    <property type="entry name" value="FMN-dependent nitroreductase-like"/>
    <property type="match status" value="1"/>
</dbReference>
<evidence type="ECO:0000259" key="1">
    <source>
        <dbReference type="Pfam" id="PF00881"/>
    </source>
</evidence>
<dbReference type="InterPro" id="IPR029479">
    <property type="entry name" value="Nitroreductase"/>
</dbReference>
<comment type="caution">
    <text evidence="2">The sequence shown here is derived from an EMBL/GenBank/DDBJ whole genome shotgun (WGS) entry which is preliminary data.</text>
</comment>
<accession>A0ABU4CCE3</accession>
<dbReference type="Gene3D" id="3.40.109.10">
    <property type="entry name" value="NADH Oxidase"/>
    <property type="match status" value="1"/>
</dbReference>
<proteinExistence type="predicted"/>
<dbReference type="InterPro" id="IPR000415">
    <property type="entry name" value="Nitroreductase-like"/>
</dbReference>